<dbReference type="InterPro" id="IPR008754">
    <property type="entry name" value="Peptidase_M43"/>
</dbReference>
<dbReference type="PANTHER" id="PTHR47466">
    <property type="match status" value="1"/>
</dbReference>
<organism evidence="11 12">
    <name type="scientific">Phycicoccus flavus</name>
    <dbReference type="NCBI Taxonomy" id="2502783"/>
    <lineage>
        <taxon>Bacteria</taxon>
        <taxon>Bacillati</taxon>
        <taxon>Actinomycetota</taxon>
        <taxon>Actinomycetes</taxon>
        <taxon>Micrococcales</taxon>
        <taxon>Intrasporangiaceae</taxon>
        <taxon>Phycicoccus</taxon>
    </lineage>
</organism>
<evidence type="ECO:0000256" key="8">
    <source>
        <dbReference type="ARBA" id="ARBA00023157"/>
    </source>
</evidence>
<dbReference type="EMBL" id="SAYU02000038">
    <property type="protein sequence ID" value="NHA68812.1"/>
    <property type="molecule type" value="Genomic_DNA"/>
</dbReference>
<evidence type="ECO:0000256" key="9">
    <source>
        <dbReference type="SAM" id="SignalP"/>
    </source>
</evidence>
<reference evidence="11" key="1">
    <citation type="submission" date="2020-03" db="EMBL/GenBank/DDBJ databases">
        <title>Phycicoccus flavus sp. nov., a novel endophytic actinobacterium isolated from branch of Kandelia candel.</title>
        <authorList>
            <person name="Tuo L."/>
        </authorList>
    </citation>
    <scope>NUCLEOTIDE SEQUENCE</scope>
    <source>
        <strain evidence="11">CMS6Z-2</strain>
    </source>
</reference>
<dbReference type="RefSeq" id="WP_165566634.1">
    <property type="nucleotide sequence ID" value="NZ_SAYU02000038.1"/>
</dbReference>
<keyword evidence="4 9" id="KW-0732">Signal</keyword>
<dbReference type="CDD" id="cd04275">
    <property type="entry name" value="ZnMc_pappalysin_like"/>
    <property type="match status" value="1"/>
</dbReference>
<name>A0A8T6R4V9_9MICO</name>
<comment type="caution">
    <text evidence="11">The sequence shown here is derived from an EMBL/GenBank/DDBJ whole genome shotgun (WGS) entry which is preliminary data.</text>
</comment>
<evidence type="ECO:0000256" key="3">
    <source>
        <dbReference type="ARBA" id="ARBA00022723"/>
    </source>
</evidence>
<dbReference type="AlphaFoldDB" id="A0A8T6R4V9"/>
<dbReference type="GO" id="GO:0008237">
    <property type="term" value="F:metallopeptidase activity"/>
    <property type="evidence" value="ECO:0007669"/>
    <property type="project" value="UniProtKB-KW"/>
</dbReference>
<dbReference type="Gene3D" id="3.40.390.10">
    <property type="entry name" value="Collagenase (Catalytic Domain)"/>
    <property type="match status" value="1"/>
</dbReference>
<keyword evidence="5" id="KW-0378">Hydrolase</keyword>
<dbReference type="PANTHER" id="PTHR47466:SF1">
    <property type="entry name" value="METALLOPROTEASE MEP1 (AFU_ORTHOLOGUE AFUA_1G07730)-RELATED"/>
    <property type="match status" value="1"/>
</dbReference>
<evidence type="ECO:0000256" key="4">
    <source>
        <dbReference type="ARBA" id="ARBA00022729"/>
    </source>
</evidence>
<keyword evidence="8" id="KW-1015">Disulfide bond</keyword>
<keyword evidence="7 11" id="KW-0482">Metalloprotease</keyword>
<evidence type="ECO:0000256" key="6">
    <source>
        <dbReference type="ARBA" id="ARBA00022833"/>
    </source>
</evidence>
<protein>
    <submittedName>
        <fullName evidence="11">Zinc metalloprotease</fullName>
    </submittedName>
</protein>
<sequence length="325" mass="33693">MRSRSLSTLAALTLGAAGVALPITSAQAVPTAGVDSVAAAECVTHTDAVGGRSAGERRDPHELSDAKAAAMDRALTQAMKAKGVRVTESGAVATRGKPGGGGGGGTFAGATIPVYWHTITDGAKGQLSSSEISAQISVLNSAYGNSQFTFSLVSTDTTNNPSWYNGITNGSTAEREMKTALHKGGKNALNVYTADLGDSLLGWATFPKSTVDPMDGVVLLDESLPNGSAANYNQGDTGTHEVGHWLGLYHTFQGGCNGKGDYVDDTPAEASPAYACPTGRDSCARSAGLDPIHNFMDYTYDSCMDRFSAGQTTRMQSAWVTYRAS</sequence>
<evidence type="ECO:0000259" key="10">
    <source>
        <dbReference type="Pfam" id="PF05572"/>
    </source>
</evidence>
<proteinExistence type="inferred from homology"/>
<dbReference type="SUPFAM" id="SSF55486">
    <property type="entry name" value="Metalloproteases ('zincins'), catalytic domain"/>
    <property type="match status" value="1"/>
</dbReference>
<dbReference type="GO" id="GO:0046872">
    <property type="term" value="F:metal ion binding"/>
    <property type="evidence" value="ECO:0007669"/>
    <property type="project" value="UniProtKB-KW"/>
</dbReference>
<dbReference type="InterPro" id="IPR024079">
    <property type="entry name" value="MetalloPept_cat_dom_sf"/>
</dbReference>
<comment type="similarity">
    <text evidence="1">Belongs to the peptidase M43B family.</text>
</comment>
<evidence type="ECO:0000256" key="7">
    <source>
        <dbReference type="ARBA" id="ARBA00023049"/>
    </source>
</evidence>
<feature type="signal peptide" evidence="9">
    <location>
        <begin position="1"/>
        <end position="28"/>
    </location>
</feature>
<evidence type="ECO:0000256" key="5">
    <source>
        <dbReference type="ARBA" id="ARBA00022801"/>
    </source>
</evidence>
<keyword evidence="3" id="KW-0479">Metal-binding</keyword>
<feature type="chain" id="PRO_5035755027" evidence="9">
    <location>
        <begin position="29"/>
        <end position="325"/>
    </location>
</feature>
<dbReference type="GO" id="GO:0006508">
    <property type="term" value="P:proteolysis"/>
    <property type="evidence" value="ECO:0007669"/>
    <property type="project" value="UniProtKB-KW"/>
</dbReference>
<keyword evidence="6" id="KW-0862">Zinc</keyword>
<gene>
    <name evidence="11" type="ORF">EPD83_012240</name>
</gene>
<evidence type="ECO:0000313" key="11">
    <source>
        <dbReference type="EMBL" id="NHA68812.1"/>
    </source>
</evidence>
<dbReference type="Pfam" id="PF05572">
    <property type="entry name" value="Peptidase_M43"/>
    <property type="match status" value="1"/>
</dbReference>
<keyword evidence="12" id="KW-1185">Reference proteome</keyword>
<dbReference type="Proteomes" id="UP000287866">
    <property type="component" value="Unassembled WGS sequence"/>
</dbReference>
<feature type="domain" description="Peptidase M43 pregnancy-associated plasma-A" evidence="10">
    <location>
        <begin position="190"/>
        <end position="317"/>
    </location>
</feature>
<keyword evidence="2" id="KW-0645">Protease</keyword>
<evidence type="ECO:0000256" key="1">
    <source>
        <dbReference type="ARBA" id="ARBA00008721"/>
    </source>
</evidence>
<accession>A0A8T6R4V9</accession>
<evidence type="ECO:0000313" key="12">
    <source>
        <dbReference type="Proteomes" id="UP000287866"/>
    </source>
</evidence>
<evidence type="ECO:0000256" key="2">
    <source>
        <dbReference type="ARBA" id="ARBA00022670"/>
    </source>
</evidence>